<dbReference type="Gene3D" id="3.10.10.10">
    <property type="entry name" value="HIV Type 1 Reverse Transcriptase, subunit A, domain 1"/>
    <property type="match status" value="1"/>
</dbReference>
<gene>
    <name evidence="2" type="ORF">AVEN_103304_1</name>
    <name evidence="3" type="ORF">AVEN_16299_1</name>
</gene>
<dbReference type="Gene3D" id="3.30.420.10">
    <property type="entry name" value="Ribonuclease H-like superfamily/Ribonuclease H"/>
    <property type="match status" value="1"/>
</dbReference>
<dbReference type="PANTHER" id="PTHR47331">
    <property type="entry name" value="PHD-TYPE DOMAIN-CONTAINING PROTEIN"/>
    <property type="match status" value="1"/>
</dbReference>
<dbReference type="Pfam" id="PF03564">
    <property type="entry name" value="DUF1759"/>
    <property type="match status" value="1"/>
</dbReference>
<dbReference type="PROSITE" id="PS50994">
    <property type="entry name" value="INTEGRASE"/>
    <property type="match status" value="1"/>
</dbReference>
<dbReference type="InterPro" id="IPR043502">
    <property type="entry name" value="DNA/RNA_pol_sf"/>
</dbReference>
<comment type="caution">
    <text evidence="2">The sequence shown here is derived from an EMBL/GenBank/DDBJ whole genome shotgun (WGS) entry which is preliminary data.</text>
</comment>
<dbReference type="Pfam" id="PF17921">
    <property type="entry name" value="Integrase_H2C2"/>
    <property type="match status" value="1"/>
</dbReference>
<feature type="domain" description="Integrase catalytic" evidence="1">
    <location>
        <begin position="1428"/>
        <end position="1616"/>
    </location>
</feature>
<dbReference type="InterPro" id="IPR001584">
    <property type="entry name" value="Integrase_cat-core"/>
</dbReference>
<dbReference type="InterPro" id="IPR041588">
    <property type="entry name" value="Integrase_H2C2"/>
</dbReference>
<proteinExistence type="predicted"/>
<evidence type="ECO:0000259" key="1">
    <source>
        <dbReference type="PROSITE" id="PS50994"/>
    </source>
</evidence>
<dbReference type="Gene3D" id="3.30.70.270">
    <property type="match status" value="1"/>
</dbReference>
<dbReference type="SUPFAM" id="SSF53098">
    <property type="entry name" value="Ribonuclease H-like"/>
    <property type="match status" value="1"/>
</dbReference>
<dbReference type="GO" id="GO:0071897">
    <property type="term" value="P:DNA biosynthetic process"/>
    <property type="evidence" value="ECO:0007669"/>
    <property type="project" value="UniProtKB-ARBA"/>
</dbReference>
<dbReference type="PANTHER" id="PTHR47331:SF5">
    <property type="entry name" value="RIBONUCLEASE H"/>
    <property type="match status" value="1"/>
</dbReference>
<protein>
    <recommendedName>
        <fullName evidence="1">Integrase catalytic domain-containing protein</fullName>
    </recommendedName>
</protein>
<dbReference type="EMBL" id="BGPR01090712">
    <property type="protein sequence ID" value="GBM20402.1"/>
    <property type="molecule type" value="Genomic_DNA"/>
</dbReference>
<dbReference type="Gene3D" id="2.40.70.10">
    <property type="entry name" value="Acid Proteases"/>
    <property type="match status" value="1"/>
</dbReference>
<evidence type="ECO:0000313" key="4">
    <source>
        <dbReference type="Proteomes" id="UP000499080"/>
    </source>
</evidence>
<dbReference type="GO" id="GO:0003676">
    <property type="term" value="F:nucleic acid binding"/>
    <property type="evidence" value="ECO:0007669"/>
    <property type="project" value="InterPro"/>
</dbReference>
<dbReference type="InterPro" id="IPR005312">
    <property type="entry name" value="DUF1759"/>
</dbReference>
<dbReference type="InterPro" id="IPR008042">
    <property type="entry name" value="Retrotrans_Pao"/>
</dbReference>
<dbReference type="EMBL" id="BGPR01090706">
    <property type="protein sequence ID" value="GBM20373.1"/>
    <property type="molecule type" value="Genomic_DNA"/>
</dbReference>
<dbReference type="CDD" id="cd00303">
    <property type="entry name" value="retropepsin_like"/>
    <property type="match status" value="1"/>
</dbReference>
<dbReference type="GO" id="GO:0015074">
    <property type="term" value="P:DNA integration"/>
    <property type="evidence" value="ECO:0007669"/>
    <property type="project" value="InterPro"/>
</dbReference>
<dbReference type="Pfam" id="PF05380">
    <property type="entry name" value="Peptidase_A17"/>
    <property type="match status" value="1"/>
</dbReference>
<dbReference type="OrthoDB" id="6435986at2759"/>
<dbReference type="InterPro" id="IPR043128">
    <property type="entry name" value="Rev_trsase/Diguanyl_cyclase"/>
</dbReference>
<dbReference type="InterPro" id="IPR040676">
    <property type="entry name" value="DUF5641"/>
</dbReference>
<evidence type="ECO:0000313" key="2">
    <source>
        <dbReference type="EMBL" id="GBM20373.1"/>
    </source>
</evidence>
<reference evidence="2 4" key="1">
    <citation type="journal article" date="2019" name="Sci. Rep.">
        <title>Orb-weaving spider Araneus ventricosus genome elucidates the spidroin gene catalogue.</title>
        <authorList>
            <person name="Kono N."/>
            <person name="Nakamura H."/>
            <person name="Ohtoshi R."/>
            <person name="Moran D.A.P."/>
            <person name="Shinohara A."/>
            <person name="Yoshida Y."/>
            <person name="Fujiwara M."/>
            <person name="Mori M."/>
            <person name="Tomita M."/>
            <person name="Arakawa K."/>
        </authorList>
    </citation>
    <scope>NUCLEOTIDE SEQUENCE [LARGE SCALE GENOMIC DNA]</scope>
</reference>
<organism evidence="2 4">
    <name type="scientific">Araneus ventricosus</name>
    <name type="common">Orbweaver spider</name>
    <name type="synonym">Epeira ventricosa</name>
    <dbReference type="NCBI Taxonomy" id="182803"/>
    <lineage>
        <taxon>Eukaryota</taxon>
        <taxon>Metazoa</taxon>
        <taxon>Ecdysozoa</taxon>
        <taxon>Arthropoda</taxon>
        <taxon>Chelicerata</taxon>
        <taxon>Arachnida</taxon>
        <taxon>Araneae</taxon>
        <taxon>Araneomorphae</taxon>
        <taxon>Entelegynae</taxon>
        <taxon>Araneoidea</taxon>
        <taxon>Araneidae</taxon>
        <taxon>Araneus</taxon>
    </lineage>
</organism>
<dbReference type="SUPFAM" id="SSF56672">
    <property type="entry name" value="DNA/RNA polymerases"/>
    <property type="match status" value="1"/>
</dbReference>
<name>A0A4Y2DU29_ARAVE</name>
<accession>A0A4Y2DU29</accession>
<sequence length="1779" mass="204719">MANLEALKKSRKTDRAAFTKAYNKVEELITLEGVDISELEAELNVLKVKSDRLEITYASILELLPEQDFEAEFEVVEDFRDKAIRIETKARRIITCQQNVSTILNSTHSDSAIINSTENVVTEKRRFKLPKLELRKFDGDVKEWLYFWSQFEKIHDDSSIEDSDKFQYLLQSTVEGSRAREVIESFPPTGDNYPKAIDCLKTRFGRNDLQVEVYVRELLKLVLKNANSNFCSNNLCALYDNLEQQIRALETLGVTTDKSAALLYPLVESCMPEDFLRAWQRSSNFDLGSDSKKRLDSLLKFLKTEVESEERINLAMTGFGLKDDSSYKNENNLNKDKMRTAASLMSTSVTAEKLCVFCSGKHGSTNCFKAQKMPYSEKLKILKDKGCCFKCLKAGHRVGKCRCFVKCLICNKMHYAIMCTESNKHVTKPTSNNSEKEIKEQNKSVNMASISNTPQVLLQTLKVKIKGKNCSLTVRAMYDSGSQKSYIRKEIASVLGLAPLRQQLLSHALFGGERINEELHNVYKIELGSLDGNFNCNFDVVDQDIICNDVPSVSYGPWIDELKSMNIQMFDIEDNLGPIDVLIGADVAGRLFTGKRRVLSSGLVALESYLGWSIMGKTNLVSEKEDTAMMVISMFVREATISDLFSLEVLGISDPVEMKSKKENEYLTKLYFEETVRINEDGRYEVSLPWKGDHLPLPSNKEIAMKRLETSTRKLHHENLFTAYDDVFKEWASLGIIENDPVGSSSRHHEHYLPHRPVVKQQGTTKVRPVFDASARQVGSPSLNQCLESGPNLLELIPSLLLRFREHKYGIVADIEKAFLQISVRSEDRNFLKFFWWNGKEHVDPKIMRHARVVFGVKSSPFLLESVLEHHLKKYLKNSTYNQRTIDILLRSFYVDDLITSLDHEAEILPFIEESHHILAEGKFNLRGWKYTGDDDPEQVTSVLGLIWNRREDELKINLDWLETYELEIVSKRVILSVTHRIFDPVGFLCPVLLMPKLMLQKMWKDNIPWDREVEDNMKLEFLKWFEELMSLKNLSVRRCFYPASSGQHGISVHTFCDASQFAYAAAVFVRIECADVVQVNLLAAKSRVAPVKTITIPRLELLAATVGARLCRSVLSALQWDNVNQHYWTDSTTVLGWIQREELWSVFVNNRVQEIRKLTDPTLWKHLPGAQNPADLPSRGCSAHQLSCSRWWEGPKWLLQTQENWPVTKPVFDEQSVLKERRKTKPTSKSLPFVCSLNQTENNESSSEDNKEDSISRYNSGWYYYYFSSYDRMIRMAAWMKRFVFNCRNSTSRITGELSHQEIKQAELKIVKMVQDEYFIHEVNRKKLNSLTTYKDGEGILRVKTKITYRKDSEDFKNPIILPSHHQVVERLIMTEHKKNSHAGLQMLLNILREHYWILNSRKTVRSVLSKCVFCLRHAKRNVTTPSASLPENRIKDVAVFEIIGFDLAGPLYLKGGSKAWICIYTCAVFRAVHLELLSSLSTEAFLQSFRRFIARRGRPSIVYCDNGSNFIGASNYLKSVNWTEIAQFSSIRRIQWLFNPPTASWWGGFWERLVGVMKQILRRVLGKAFLSYEEMVTVLCDTEAVINSRPLSHVSERDSELIPLSPNSFLQDFRQIGVPDLDQVDEVVFNKRIKYRQQLITDIRKRFRSEYLGLLIQRNEHKKHRREIKLGEVVLIGSDNVKCTDWPLGFVIELLPGKDGVTRLVRLRTSKGELLRPVQRIFPLEVSSSWFKDCQKETTHENANNEVYCESFRNDTAPVTLKTKSGRTVKKPLKLDL</sequence>
<dbReference type="GO" id="GO:0042575">
    <property type="term" value="C:DNA polymerase complex"/>
    <property type="evidence" value="ECO:0007669"/>
    <property type="project" value="UniProtKB-ARBA"/>
</dbReference>
<evidence type="ECO:0000313" key="3">
    <source>
        <dbReference type="EMBL" id="GBM20402.1"/>
    </source>
</evidence>
<dbReference type="Pfam" id="PF18701">
    <property type="entry name" value="DUF5641"/>
    <property type="match status" value="1"/>
</dbReference>
<keyword evidence="4" id="KW-1185">Reference proteome</keyword>
<dbReference type="InterPro" id="IPR021109">
    <property type="entry name" value="Peptidase_aspartic_dom_sf"/>
</dbReference>
<dbReference type="InterPro" id="IPR036397">
    <property type="entry name" value="RNaseH_sf"/>
</dbReference>
<dbReference type="InterPro" id="IPR012337">
    <property type="entry name" value="RNaseH-like_sf"/>
</dbReference>
<dbReference type="Proteomes" id="UP000499080">
    <property type="component" value="Unassembled WGS sequence"/>
</dbReference>